<reference evidence="3" key="1">
    <citation type="submission" date="2019-10" db="EMBL/GenBank/DDBJ databases">
        <authorList>
            <person name="Paulsen S."/>
        </authorList>
    </citation>
    <scope>NUCLEOTIDE SEQUENCE</scope>
    <source>
        <strain evidence="3">LMG 19692</strain>
    </source>
</reference>
<reference evidence="4 6" key="2">
    <citation type="submission" date="2023-10" db="EMBL/GenBank/DDBJ databases">
        <title>To unveil natural product biosynthetic capacity in Pseudoalteromonas.</title>
        <authorList>
            <person name="Wang J."/>
        </authorList>
    </citation>
    <scope>NUCLEOTIDE SEQUENCE [LARGE SCALE GENOMIC DNA]</scope>
    <source>
        <strain evidence="4 6">DSM 15914</strain>
    </source>
</reference>
<dbReference type="RefSeq" id="WP_130126963.1">
    <property type="nucleotide sequence ID" value="NZ_CBCSDF010000007.1"/>
</dbReference>
<gene>
    <name evidence="3" type="ORF">F9Y85_18370</name>
    <name evidence="4" type="ORF">R5H13_02075</name>
</gene>
<keyword evidence="1" id="KW-0472">Membrane</keyword>
<keyword evidence="6" id="KW-1185">Reference proteome</keyword>
<feature type="transmembrane region" description="Helical" evidence="1">
    <location>
        <begin position="7"/>
        <end position="27"/>
    </location>
</feature>
<evidence type="ECO:0000256" key="1">
    <source>
        <dbReference type="SAM" id="Phobius"/>
    </source>
</evidence>
<dbReference type="Pfam" id="PF23981">
    <property type="entry name" value="DUF7305"/>
    <property type="match status" value="1"/>
</dbReference>
<protein>
    <submittedName>
        <fullName evidence="3">Polymer-forming cytoskeletal protein</fullName>
    </submittedName>
</protein>
<keyword evidence="1" id="KW-1133">Transmembrane helix</keyword>
<evidence type="ECO:0000313" key="4">
    <source>
        <dbReference type="EMBL" id="WOX29080.1"/>
    </source>
</evidence>
<dbReference type="Proteomes" id="UP000646877">
    <property type="component" value="Unassembled WGS sequence"/>
</dbReference>
<dbReference type="InterPro" id="IPR055729">
    <property type="entry name" value="DUF7305"/>
</dbReference>
<evidence type="ECO:0000259" key="2">
    <source>
        <dbReference type="Pfam" id="PF23981"/>
    </source>
</evidence>
<dbReference type="AlphaFoldDB" id="A0A8I2KMG1"/>
<dbReference type="EMBL" id="CP137578">
    <property type="protein sequence ID" value="WOX29080.1"/>
    <property type="molecule type" value="Genomic_DNA"/>
</dbReference>
<keyword evidence="1" id="KW-0812">Transmembrane</keyword>
<proteinExistence type="predicted"/>
<accession>A0A8I2KMG1</accession>
<dbReference type="Proteomes" id="UP001304419">
    <property type="component" value="Chromosome 1"/>
</dbReference>
<dbReference type="EMBL" id="WEIA01000013">
    <property type="protein sequence ID" value="NLR23240.1"/>
    <property type="molecule type" value="Genomic_DNA"/>
</dbReference>
<evidence type="ECO:0000313" key="5">
    <source>
        <dbReference type="Proteomes" id="UP000646877"/>
    </source>
</evidence>
<evidence type="ECO:0000313" key="3">
    <source>
        <dbReference type="EMBL" id="NLR23240.1"/>
    </source>
</evidence>
<feature type="domain" description="DUF7305" evidence="2">
    <location>
        <begin position="409"/>
        <end position="544"/>
    </location>
</feature>
<name>A0A8I2KMG1_9GAMM</name>
<organism evidence="3 5">
    <name type="scientific">Pseudoalteromonas maricaloris</name>
    <dbReference type="NCBI Taxonomy" id="184924"/>
    <lineage>
        <taxon>Bacteria</taxon>
        <taxon>Pseudomonadati</taxon>
        <taxon>Pseudomonadota</taxon>
        <taxon>Gammaproteobacteria</taxon>
        <taxon>Alteromonadales</taxon>
        <taxon>Pseudoalteromonadaceae</taxon>
        <taxon>Pseudoalteromonas</taxon>
    </lineage>
</organism>
<sequence>MKQQQGFTLVKVMLLGGMASVVVFASLKEGVVQERLSGNFQKDINARLVAEQGIREYRQKLDAALSGNPQDVNALINGINKTGSGTITDSQYQISVNANGNEFEIESLGQRHGEHANHRLVARFELQPAAKESIFQNAVTGCKGVNLSGSGSVDSYDSSKGTYEETKSHDGDVHTVVGDADVVLSGHSPIKGDVEASGVIYLKGSSPILGDVRSNTGVDISPSSSGIRVEGNVYSRGFFTHRGGKVQGYVRAMGDAKMEWGAEILNQNGDAFDIQYTGSGQFKDTGLQVQDGVHYSDAKFRVADLVVEPVKVYDPDSPDYDPAKPNKECDPLALPFNMDSIIDPNNDFSSLNVGAQQILHFKPKQAVYERNGSSVYVAKEHTIYLFQGVDQNLGTATEKTQLAFPFKGLKLGSDGKIKISGGDVIWLIDGDLKLTGDTHIWIEKESSLTVFTTGKVSIGASAKVIAEQEGLTKKSKLPVFSVYSSFDGPNGFVFSGASSLYAAIYSPLTSILLNGSGQLYGTVRGASITGTGGTGIHFDQALKNSGIGVQPPGQKPTLVFKGWHYKPYQVADESEAKSAE</sequence>
<evidence type="ECO:0000313" key="6">
    <source>
        <dbReference type="Proteomes" id="UP001304419"/>
    </source>
</evidence>